<dbReference type="PATRIC" id="fig|1727163.4.peg.2821"/>
<name>A0A142EQQ7_9BACT</name>
<organism evidence="1 2">
    <name type="scientific">Algoriphagus sanaruensis</name>
    <dbReference type="NCBI Taxonomy" id="1727163"/>
    <lineage>
        <taxon>Bacteria</taxon>
        <taxon>Pseudomonadati</taxon>
        <taxon>Bacteroidota</taxon>
        <taxon>Cytophagia</taxon>
        <taxon>Cytophagales</taxon>
        <taxon>Cyclobacteriaceae</taxon>
        <taxon>Algoriphagus</taxon>
    </lineage>
</organism>
<proteinExistence type="predicted"/>
<reference evidence="1 2" key="2">
    <citation type="journal article" date="2016" name="Genome Announc.">
        <title>Complete Genome Sequence of Algoriphagus sp. Strain M8-2, Isolated from a Brackish Lake.</title>
        <authorList>
            <person name="Muraguchi Y."/>
            <person name="Kushimoto K."/>
            <person name="Ohtsubo Y."/>
            <person name="Suzuki T."/>
            <person name="Dohra H."/>
            <person name="Kimbara K."/>
            <person name="Shintani M."/>
        </authorList>
    </citation>
    <scope>NUCLEOTIDE SEQUENCE [LARGE SCALE GENOMIC DNA]</scope>
    <source>
        <strain evidence="1 2">M8-2</strain>
    </source>
</reference>
<accession>A0A142EQQ7</accession>
<dbReference type="AlphaFoldDB" id="A0A142EQQ7"/>
<gene>
    <name evidence="1" type="ORF">AO498_13525</name>
</gene>
<dbReference type="EMBL" id="CP012836">
    <property type="protein sequence ID" value="AMQ57462.1"/>
    <property type="molecule type" value="Genomic_DNA"/>
</dbReference>
<dbReference type="KEGG" id="alm:AO498_13525"/>
<evidence type="ECO:0000313" key="2">
    <source>
        <dbReference type="Proteomes" id="UP000073816"/>
    </source>
</evidence>
<keyword evidence="2" id="KW-1185">Reference proteome</keyword>
<protein>
    <submittedName>
        <fullName evidence="1">Uncharacterized protein</fullName>
    </submittedName>
</protein>
<evidence type="ECO:0000313" key="1">
    <source>
        <dbReference type="EMBL" id="AMQ57462.1"/>
    </source>
</evidence>
<reference evidence="2" key="1">
    <citation type="submission" date="2015-09" db="EMBL/GenBank/DDBJ databases">
        <title>Complete sequence of Algoriphagus sp. M8-2.</title>
        <authorList>
            <person name="Shintani M."/>
        </authorList>
    </citation>
    <scope>NUCLEOTIDE SEQUENCE [LARGE SCALE GENOMIC DNA]</scope>
    <source>
        <strain evidence="2">M8-2</strain>
    </source>
</reference>
<sequence>MKTKSQSQRNGKDGLIINFYSGHYKDQPVNGTSIVPSLWYFFLDKKVPKKSRFKNAPTAQGRTLARF</sequence>
<dbReference type="Proteomes" id="UP000073816">
    <property type="component" value="Chromosome"/>
</dbReference>